<keyword evidence="2" id="KW-1185">Reference proteome</keyword>
<dbReference type="Proteomes" id="UP000321287">
    <property type="component" value="Unassembled WGS sequence"/>
</dbReference>
<proteinExistence type="predicted"/>
<evidence type="ECO:0000313" key="1">
    <source>
        <dbReference type="EMBL" id="GEL52087.1"/>
    </source>
</evidence>
<reference evidence="1 2" key="1">
    <citation type="submission" date="2019-07" db="EMBL/GenBank/DDBJ databases">
        <title>Whole genome shotgun sequence of Asaia bogorensis NBRC 16594.</title>
        <authorList>
            <person name="Hosoyama A."/>
            <person name="Uohara A."/>
            <person name="Ohji S."/>
            <person name="Ichikawa N."/>
        </authorList>
    </citation>
    <scope>NUCLEOTIDE SEQUENCE [LARGE SCALE GENOMIC DNA]</scope>
    <source>
        <strain evidence="1 2">NBRC 16594</strain>
    </source>
</reference>
<dbReference type="GeneID" id="78227253"/>
<dbReference type="InterPro" id="IPR013481">
    <property type="entry name" value="NarM"/>
</dbReference>
<evidence type="ECO:0000313" key="2">
    <source>
        <dbReference type="Proteomes" id="UP000321287"/>
    </source>
</evidence>
<protein>
    <recommendedName>
        <fullName evidence="3">Nitrate reductase associated protein</fullName>
    </recommendedName>
</protein>
<name>A0AAN4R043_9PROT</name>
<evidence type="ECO:0008006" key="3">
    <source>
        <dbReference type="Google" id="ProtNLM"/>
    </source>
</evidence>
<dbReference type="AlphaFoldDB" id="A0AAN4R043"/>
<dbReference type="NCBIfam" id="TIGR02664">
    <property type="entry name" value="nitr_red_assoc"/>
    <property type="match status" value="1"/>
</dbReference>
<gene>
    <name evidence="1" type="ORF">ABO01nite_00940</name>
</gene>
<dbReference type="EMBL" id="BJVS01000001">
    <property type="protein sequence ID" value="GEL52087.1"/>
    <property type="molecule type" value="Genomic_DNA"/>
</dbReference>
<accession>A0AAN4R043</accession>
<dbReference type="RefSeq" id="WP_062165177.1">
    <property type="nucleotide sequence ID" value="NZ_AP014690.1"/>
</dbReference>
<dbReference type="Pfam" id="PF09655">
    <property type="entry name" value="Nitr_red_assoc"/>
    <property type="match status" value="1"/>
</dbReference>
<comment type="caution">
    <text evidence="1">The sequence shown here is derived from an EMBL/GenBank/DDBJ whole genome shotgun (WGS) entry which is preliminary data.</text>
</comment>
<dbReference type="KEGG" id="abg:Asbog_02234"/>
<organism evidence="1 2">
    <name type="scientific">Asaia bogorensis NBRC 16594</name>
    <dbReference type="NCBI Taxonomy" id="1231624"/>
    <lineage>
        <taxon>Bacteria</taxon>
        <taxon>Pseudomonadati</taxon>
        <taxon>Pseudomonadota</taxon>
        <taxon>Alphaproteobacteria</taxon>
        <taxon>Acetobacterales</taxon>
        <taxon>Acetobacteraceae</taxon>
        <taxon>Asaia</taxon>
    </lineage>
</organism>
<sequence length="164" mass="18443">MIPNSSPASQGIFGFEQDFAGSLRCIPMCVRMKLDLTGIKLSLRQWSQFLPDERRELLERACVTPDEQSRYHAHLLSLIAQRCDAPPKPLPANEDHLWRDSAAIPDCVLQQAASDDVSPPTREAWGSLTSLQRFALVKLARSRHENENFVPALREFGLLMTESA</sequence>